<keyword evidence="2" id="KW-1185">Reference proteome</keyword>
<name>A0AAD6IUV4_DREDA</name>
<dbReference type="Gene3D" id="3.40.50.620">
    <property type="entry name" value="HUPs"/>
    <property type="match status" value="1"/>
</dbReference>
<dbReference type="PANTHER" id="PTHR31285">
    <property type="entry name" value="NICOTINAMIDE MONONUCLEOTIDE ADENYLYLTRANSFERASE"/>
    <property type="match status" value="1"/>
</dbReference>
<dbReference type="SUPFAM" id="SSF52374">
    <property type="entry name" value="Nucleotidylyl transferase"/>
    <property type="match status" value="1"/>
</dbReference>
<dbReference type="PANTHER" id="PTHR31285:SF0">
    <property type="entry name" value="NICOTINAMIDE MONONUCLEOTIDE ADENYLYLTRANSFERASE"/>
    <property type="match status" value="1"/>
</dbReference>
<dbReference type="Proteomes" id="UP001221413">
    <property type="component" value="Unassembled WGS sequence"/>
</dbReference>
<comment type="caution">
    <text evidence="1">The sequence shown here is derived from an EMBL/GenBank/DDBJ whole genome shotgun (WGS) entry which is preliminary data.</text>
</comment>
<organism evidence="1 2">
    <name type="scientific">Drechslerella dactyloides</name>
    <name type="common">Nematode-trapping fungus</name>
    <name type="synonym">Arthrobotrys dactyloides</name>
    <dbReference type="NCBI Taxonomy" id="74499"/>
    <lineage>
        <taxon>Eukaryota</taxon>
        <taxon>Fungi</taxon>
        <taxon>Dikarya</taxon>
        <taxon>Ascomycota</taxon>
        <taxon>Pezizomycotina</taxon>
        <taxon>Orbiliomycetes</taxon>
        <taxon>Orbiliales</taxon>
        <taxon>Orbiliaceae</taxon>
        <taxon>Drechslerella</taxon>
    </lineage>
</organism>
<sequence length="276" mass="29841">MPPVHIDSAPMKRALVARGLMPAFRAALHRDGPPAFQVLQSFPTNGHPAGKTVCVLDSSFNPPTKAHMNLAIRALDHYTPTDDKTEEKPSLLLLLATANADKKAVPAATEQRLAMMCLLADELRSRNNTTDYHVDVGVTASARFIDKCADLQAYGYGDRRLVWIVGFDTLTRILDTKYYPPEHTLAPVYDTLLSGTNRILAFGRPGEAFGDAATQQAYYAALDSRVADRVDVLEADEATAGISSSAARASVARDGSVDGSVCESVAAFIQAEDLYR</sequence>
<dbReference type="GO" id="GO:0000309">
    <property type="term" value="F:nicotinamide-nucleotide adenylyltransferase activity"/>
    <property type="evidence" value="ECO:0007669"/>
    <property type="project" value="TreeGrafter"/>
</dbReference>
<gene>
    <name evidence="1" type="ORF">Dda_8093</name>
</gene>
<dbReference type="AlphaFoldDB" id="A0AAD6IUV4"/>
<proteinExistence type="predicted"/>
<evidence type="ECO:0008006" key="3">
    <source>
        <dbReference type="Google" id="ProtNLM"/>
    </source>
</evidence>
<reference evidence="1" key="1">
    <citation type="submission" date="2023-01" db="EMBL/GenBank/DDBJ databases">
        <title>The chitinases involved in constricting ring structure development in the nematode-trapping fungus Drechslerella dactyloides.</title>
        <authorList>
            <person name="Wang R."/>
            <person name="Zhang L."/>
            <person name="Tang P."/>
            <person name="Li S."/>
            <person name="Liang L."/>
        </authorList>
    </citation>
    <scope>NUCLEOTIDE SEQUENCE</scope>
    <source>
        <strain evidence="1">YMF1.00031</strain>
    </source>
</reference>
<dbReference type="InterPro" id="IPR014729">
    <property type="entry name" value="Rossmann-like_a/b/a_fold"/>
</dbReference>
<evidence type="ECO:0000313" key="1">
    <source>
        <dbReference type="EMBL" id="KAJ6257206.1"/>
    </source>
</evidence>
<dbReference type="GO" id="GO:0005634">
    <property type="term" value="C:nucleus"/>
    <property type="evidence" value="ECO:0007669"/>
    <property type="project" value="TreeGrafter"/>
</dbReference>
<dbReference type="GO" id="GO:0005737">
    <property type="term" value="C:cytoplasm"/>
    <property type="evidence" value="ECO:0007669"/>
    <property type="project" value="TreeGrafter"/>
</dbReference>
<dbReference type="EMBL" id="JAQGDS010000011">
    <property type="protein sequence ID" value="KAJ6257206.1"/>
    <property type="molecule type" value="Genomic_DNA"/>
</dbReference>
<accession>A0AAD6IUV4</accession>
<protein>
    <recommendedName>
        <fullName evidence="3">Nicotinamide-nucleotide adenylyltransferase</fullName>
    </recommendedName>
</protein>
<evidence type="ECO:0000313" key="2">
    <source>
        <dbReference type="Proteomes" id="UP001221413"/>
    </source>
</evidence>
<dbReference type="GO" id="GO:0016887">
    <property type="term" value="F:ATP hydrolysis activity"/>
    <property type="evidence" value="ECO:0007669"/>
    <property type="project" value="TreeGrafter"/>
</dbReference>